<accession>A0A933W9E3</accession>
<sequence length="415" mass="47574">MRLALHQMKSGRMPSGIQTLRRYCNDERSSDKRAERRRQCAALLRGHDQFEEALCHLSAALADGVANPVLRYKLLADQAAVLNGLGWHAEALEAAKHSMRIEPVHLDAIRERGIAHAGLGQALDAYRWLSMALENVYRDESALPALERLVETHGALLRTVYPKLHDHVRRLRRRPLPELSMLTERRRMQAPGTPDKVSRPNGPVLPEVMIEDLLEAGRIREAEVLADEHIAAAGNPTDALSRCCNAALAMSRWERRAEMDRYLNRMQAYEYEEPRLFAIMQGLVAQCLMAADREAEALLYARAAVEAYPLDEYSWQLIWELLGSREHPIEFFHAMRRGWIVMGSVNARESTLERWIAWKGPEAVRRLPFLDSYIAEFRAVMRTKRERYAEFVGKRFTFEEHEALAEAWETEGGRS</sequence>
<evidence type="ECO:0000313" key="2">
    <source>
        <dbReference type="Proteomes" id="UP000696931"/>
    </source>
</evidence>
<organism evidence="1 2">
    <name type="scientific">Eiseniibacteriota bacterium</name>
    <dbReference type="NCBI Taxonomy" id="2212470"/>
    <lineage>
        <taxon>Bacteria</taxon>
        <taxon>Candidatus Eiseniibacteriota</taxon>
    </lineage>
</organism>
<reference evidence="1" key="1">
    <citation type="submission" date="2020-07" db="EMBL/GenBank/DDBJ databases">
        <title>Huge and variable diversity of episymbiotic CPR bacteria and DPANN archaea in groundwater ecosystems.</title>
        <authorList>
            <person name="He C.Y."/>
            <person name="Keren R."/>
            <person name="Whittaker M."/>
            <person name="Farag I.F."/>
            <person name="Doudna J."/>
            <person name="Cate J.H.D."/>
            <person name="Banfield J.F."/>
        </authorList>
    </citation>
    <scope>NUCLEOTIDE SEQUENCE</scope>
    <source>
        <strain evidence="1">NC_groundwater_1813_Pr3_B-0.1um_71_17</strain>
    </source>
</reference>
<dbReference type="InterPro" id="IPR011990">
    <property type="entry name" value="TPR-like_helical_dom_sf"/>
</dbReference>
<dbReference type="Gene3D" id="1.25.40.10">
    <property type="entry name" value="Tetratricopeptide repeat domain"/>
    <property type="match status" value="1"/>
</dbReference>
<evidence type="ECO:0000313" key="1">
    <source>
        <dbReference type="EMBL" id="MBI5170532.1"/>
    </source>
</evidence>
<name>A0A933W9E3_UNCEI</name>
<evidence type="ECO:0008006" key="3">
    <source>
        <dbReference type="Google" id="ProtNLM"/>
    </source>
</evidence>
<protein>
    <recommendedName>
        <fullName evidence="3">Tetratricopeptide repeat protein</fullName>
    </recommendedName>
</protein>
<dbReference type="EMBL" id="JACRIW010000097">
    <property type="protein sequence ID" value="MBI5170532.1"/>
    <property type="molecule type" value="Genomic_DNA"/>
</dbReference>
<dbReference type="AlphaFoldDB" id="A0A933W9E3"/>
<comment type="caution">
    <text evidence="1">The sequence shown here is derived from an EMBL/GenBank/DDBJ whole genome shotgun (WGS) entry which is preliminary data.</text>
</comment>
<dbReference type="SUPFAM" id="SSF48452">
    <property type="entry name" value="TPR-like"/>
    <property type="match status" value="1"/>
</dbReference>
<gene>
    <name evidence="1" type="ORF">HZA61_13675</name>
</gene>
<dbReference type="Proteomes" id="UP000696931">
    <property type="component" value="Unassembled WGS sequence"/>
</dbReference>
<proteinExistence type="predicted"/>